<keyword evidence="1" id="KW-0732">Signal</keyword>
<feature type="chain" id="PRO_5045392620" evidence="1">
    <location>
        <begin position="21"/>
        <end position="265"/>
    </location>
</feature>
<evidence type="ECO:0000256" key="1">
    <source>
        <dbReference type="SAM" id="SignalP"/>
    </source>
</evidence>
<protein>
    <submittedName>
        <fullName evidence="2">Class I SAM-dependent methyltransferase</fullName>
    </submittedName>
</protein>
<dbReference type="EMBL" id="BAAAEM010000003">
    <property type="protein sequence ID" value="GAA0487317.1"/>
    <property type="molecule type" value="Genomic_DNA"/>
</dbReference>
<dbReference type="RefSeq" id="WP_229955784.1">
    <property type="nucleotide sequence ID" value="NZ_BAAAEM010000003.1"/>
</dbReference>
<dbReference type="GO" id="GO:0008168">
    <property type="term" value="F:methyltransferase activity"/>
    <property type="evidence" value="ECO:0007669"/>
    <property type="project" value="UniProtKB-KW"/>
</dbReference>
<keyword evidence="2" id="KW-0489">Methyltransferase</keyword>
<feature type="signal peptide" evidence="1">
    <location>
        <begin position="1"/>
        <end position="20"/>
    </location>
</feature>
<dbReference type="PIRSF" id="PIRSF031679">
    <property type="entry name" value="Mtase_Alr7345_prd"/>
    <property type="match status" value="1"/>
</dbReference>
<keyword evidence="3" id="KW-1185">Reference proteome</keyword>
<dbReference type="Gene3D" id="3.40.50.150">
    <property type="entry name" value="Vaccinia Virus protein VP39"/>
    <property type="match status" value="1"/>
</dbReference>
<accession>A0ABP3KUF3</accession>
<comment type="caution">
    <text evidence="2">The sequence shown here is derived from an EMBL/GenBank/DDBJ whole genome shotgun (WGS) entry which is preliminary data.</text>
</comment>
<keyword evidence="2" id="KW-0808">Transferase</keyword>
<evidence type="ECO:0000313" key="3">
    <source>
        <dbReference type="Proteomes" id="UP001500713"/>
    </source>
</evidence>
<dbReference type="Proteomes" id="UP001500713">
    <property type="component" value="Unassembled WGS sequence"/>
</dbReference>
<evidence type="ECO:0000313" key="2">
    <source>
        <dbReference type="EMBL" id="GAA0487317.1"/>
    </source>
</evidence>
<name>A0ABP3KUF3_9SPHN</name>
<dbReference type="CDD" id="cd02440">
    <property type="entry name" value="AdoMet_MTases"/>
    <property type="match status" value="1"/>
</dbReference>
<gene>
    <name evidence="2" type="ORF">GCM10009096_32740</name>
</gene>
<proteinExistence type="predicted"/>
<dbReference type="SUPFAM" id="SSF53335">
    <property type="entry name" value="S-adenosyl-L-methionine-dependent methyltransferases"/>
    <property type="match status" value="1"/>
</dbReference>
<dbReference type="InterPro" id="IPR029063">
    <property type="entry name" value="SAM-dependent_MTases_sf"/>
</dbReference>
<dbReference type="GO" id="GO:0032259">
    <property type="term" value="P:methylation"/>
    <property type="evidence" value="ECO:0007669"/>
    <property type="project" value="UniProtKB-KW"/>
</dbReference>
<reference evidence="3" key="1">
    <citation type="journal article" date="2019" name="Int. J. Syst. Evol. Microbiol.">
        <title>The Global Catalogue of Microorganisms (GCM) 10K type strain sequencing project: providing services to taxonomists for standard genome sequencing and annotation.</title>
        <authorList>
            <consortium name="The Broad Institute Genomics Platform"/>
            <consortium name="The Broad Institute Genome Sequencing Center for Infectious Disease"/>
            <person name="Wu L."/>
            <person name="Ma J."/>
        </authorList>
    </citation>
    <scope>NUCLEOTIDE SEQUENCE [LARGE SCALE GENOMIC DNA]</scope>
    <source>
        <strain evidence="3">JCM 14162</strain>
    </source>
</reference>
<organism evidence="2 3">
    <name type="scientific">Parasphingorhabdus litoris</name>
    <dbReference type="NCBI Taxonomy" id="394733"/>
    <lineage>
        <taxon>Bacteria</taxon>
        <taxon>Pseudomonadati</taxon>
        <taxon>Pseudomonadota</taxon>
        <taxon>Alphaproteobacteria</taxon>
        <taxon>Sphingomonadales</taxon>
        <taxon>Sphingomonadaceae</taxon>
        <taxon>Parasphingorhabdus</taxon>
    </lineage>
</organism>
<sequence>MRSTILMALASSALAMGAAASDGQASASVMQAASQNAPDLAAAVSAAGRDEADAALDVSRKPAETLAFMGLETGDAVLDIFAGGGYYSEIMGAAVGPTGSVVAVNPPQFVSSDAAKAKWAGIATRQPVVSLVPSQLGDYSPEPNSFDFAMLHLIYHDLYWESERFKMPRMDPAAFLTKLYASMKPGGIVAVIDHVGNAGDTRTVVDKTHRIDPATAKADFQKAGFVLEAESDMFVNPEDDLDKNVFDESVRGKTNRFVMKFRKPA</sequence>
<dbReference type="InterPro" id="IPR016980">
    <property type="entry name" value="S-AdoMet-dep_MeTrfase_Alr7345"/>
</dbReference>